<dbReference type="InterPro" id="IPR048635">
    <property type="entry name" value="MFD_D3"/>
</dbReference>
<dbReference type="InterPro" id="IPR004576">
    <property type="entry name" value="Mfd"/>
</dbReference>
<dbReference type="SMART" id="SM00487">
    <property type="entry name" value="DEXDc"/>
    <property type="match status" value="1"/>
</dbReference>
<accession>A0ABT9Y6H4</accession>
<dbReference type="SUPFAM" id="SSF52540">
    <property type="entry name" value="P-loop containing nucleoside triphosphate hydrolases"/>
    <property type="match status" value="4"/>
</dbReference>
<dbReference type="SMART" id="SM00490">
    <property type="entry name" value="HELICc"/>
    <property type="match status" value="1"/>
</dbReference>
<evidence type="ECO:0000256" key="3">
    <source>
        <dbReference type="ARBA" id="ARBA00022763"/>
    </source>
</evidence>
<proteinExistence type="inferred from homology"/>
<protein>
    <recommendedName>
        <fullName evidence="9">Transcription-repair-coupling factor</fullName>
        <shortName evidence="9">TRCF</shortName>
        <ecNumber evidence="9">3.6.4.-</ecNumber>
    </recommendedName>
</protein>
<dbReference type="InterPro" id="IPR003711">
    <property type="entry name" value="CarD-like/TRCF_RID"/>
</dbReference>
<dbReference type="InterPro" id="IPR014001">
    <property type="entry name" value="Helicase_ATP-bd"/>
</dbReference>
<evidence type="ECO:0000256" key="1">
    <source>
        <dbReference type="ARBA" id="ARBA00022490"/>
    </source>
</evidence>
<dbReference type="Pfam" id="PF02559">
    <property type="entry name" value="CarD_TRCF_RID"/>
    <property type="match status" value="1"/>
</dbReference>
<evidence type="ECO:0000256" key="2">
    <source>
        <dbReference type="ARBA" id="ARBA00022741"/>
    </source>
</evidence>
<comment type="subcellular location">
    <subcellularLocation>
        <location evidence="9">Cytoplasm</location>
    </subcellularLocation>
</comment>
<dbReference type="InterPro" id="IPR047112">
    <property type="entry name" value="RecG/Mfd"/>
</dbReference>
<comment type="function">
    <text evidence="9">Couples transcription and DNA repair by recognizing RNA polymerase (RNAP) stalled at DNA lesions. Mediates ATP-dependent release of RNAP and its truncated transcript from the DNA, and recruitment of nucleotide excision repair machinery to the damaged site.</text>
</comment>
<name>A0ABT9Y6H4_9FIRM</name>
<dbReference type="InterPro" id="IPR005118">
    <property type="entry name" value="TRCF_C"/>
</dbReference>
<dbReference type="EMBL" id="JAUSUE010000006">
    <property type="protein sequence ID" value="MDQ0203434.1"/>
    <property type="molecule type" value="Genomic_DNA"/>
</dbReference>
<dbReference type="Gene3D" id="2.40.10.170">
    <property type="match status" value="1"/>
</dbReference>
<dbReference type="SUPFAM" id="SSF141259">
    <property type="entry name" value="CarD-like"/>
    <property type="match status" value="1"/>
</dbReference>
<keyword evidence="13" id="KW-1185">Reference proteome</keyword>
<dbReference type="GO" id="GO:0004386">
    <property type="term" value="F:helicase activity"/>
    <property type="evidence" value="ECO:0007669"/>
    <property type="project" value="UniProtKB-KW"/>
</dbReference>
<dbReference type="HAMAP" id="MF_00969">
    <property type="entry name" value="TRCF"/>
    <property type="match status" value="1"/>
</dbReference>
<dbReference type="Gene3D" id="3.90.1150.50">
    <property type="entry name" value="Transcription-repair-coupling factor, D7 domain"/>
    <property type="match status" value="1"/>
</dbReference>
<comment type="similarity">
    <text evidence="9">In the C-terminal section; belongs to the helicase family. RecG subfamily.</text>
</comment>
<dbReference type="Pfam" id="PF00270">
    <property type="entry name" value="DEAD"/>
    <property type="match status" value="1"/>
</dbReference>
<dbReference type="PROSITE" id="PS51192">
    <property type="entry name" value="HELICASE_ATP_BIND_1"/>
    <property type="match status" value="1"/>
</dbReference>
<dbReference type="Gene3D" id="3.30.2060.10">
    <property type="entry name" value="Penicillin-binding protein 1b domain"/>
    <property type="match status" value="1"/>
</dbReference>
<evidence type="ECO:0000259" key="11">
    <source>
        <dbReference type="PROSITE" id="PS51194"/>
    </source>
</evidence>
<reference evidence="12 13" key="1">
    <citation type="submission" date="2023-07" db="EMBL/GenBank/DDBJ databases">
        <title>Genomic Encyclopedia of Type Strains, Phase IV (KMG-IV): sequencing the most valuable type-strain genomes for metagenomic binning, comparative biology and taxonomic classification.</title>
        <authorList>
            <person name="Goeker M."/>
        </authorList>
    </citation>
    <scope>NUCLEOTIDE SEQUENCE [LARGE SCALE GENOMIC DNA]</scope>
    <source>
        <strain evidence="12 13">DSM 16980</strain>
    </source>
</reference>
<keyword evidence="1 9" id="KW-0963">Cytoplasm</keyword>
<dbReference type="RefSeq" id="WP_307223478.1">
    <property type="nucleotide sequence ID" value="NZ_CP116940.1"/>
</dbReference>
<dbReference type="Gene3D" id="3.40.50.300">
    <property type="entry name" value="P-loop containing nucleotide triphosphate hydrolases"/>
    <property type="match status" value="2"/>
</dbReference>
<dbReference type="InterPro" id="IPR011545">
    <property type="entry name" value="DEAD/DEAH_box_helicase_dom"/>
</dbReference>
<organism evidence="12 13">
    <name type="scientific">Pectinatus haikarae</name>
    <dbReference type="NCBI Taxonomy" id="349096"/>
    <lineage>
        <taxon>Bacteria</taxon>
        <taxon>Bacillati</taxon>
        <taxon>Bacillota</taxon>
        <taxon>Negativicutes</taxon>
        <taxon>Selenomonadales</taxon>
        <taxon>Selenomonadaceae</taxon>
        <taxon>Pectinatus</taxon>
    </lineage>
</organism>
<dbReference type="InterPro" id="IPR041471">
    <property type="entry name" value="UvrB_inter"/>
</dbReference>
<dbReference type="SMART" id="SM01058">
    <property type="entry name" value="CarD_TRCF"/>
    <property type="match status" value="1"/>
</dbReference>
<dbReference type="InterPro" id="IPR037235">
    <property type="entry name" value="TRCF-like_C_D7"/>
</dbReference>
<evidence type="ECO:0000313" key="13">
    <source>
        <dbReference type="Proteomes" id="UP001239167"/>
    </source>
</evidence>
<evidence type="ECO:0000256" key="6">
    <source>
        <dbReference type="ARBA" id="ARBA00022840"/>
    </source>
</evidence>
<evidence type="ECO:0000259" key="10">
    <source>
        <dbReference type="PROSITE" id="PS51192"/>
    </source>
</evidence>
<dbReference type="Pfam" id="PF17757">
    <property type="entry name" value="UvrB_inter"/>
    <property type="match status" value="1"/>
</dbReference>
<dbReference type="Gene3D" id="3.40.50.11140">
    <property type="match status" value="1"/>
</dbReference>
<dbReference type="PANTHER" id="PTHR47964:SF1">
    <property type="entry name" value="ATP-DEPENDENT DNA HELICASE HOMOLOG RECG, CHLOROPLASTIC"/>
    <property type="match status" value="1"/>
</dbReference>
<dbReference type="CDD" id="cd17991">
    <property type="entry name" value="DEXHc_TRCF"/>
    <property type="match status" value="1"/>
</dbReference>
<keyword evidence="5 12" id="KW-0347">Helicase</keyword>
<dbReference type="EC" id="3.6.4.-" evidence="9"/>
<evidence type="ECO:0000256" key="4">
    <source>
        <dbReference type="ARBA" id="ARBA00022801"/>
    </source>
</evidence>
<dbReference type="InterPro" id="IPR027417">
    <property type="entry name" value="P-loop_NTPase"/>
</dbReference>
<comment type="similarity">
    <text evidence="9">In the N-terminal section; belongs to the UvrB family.</text>
</comment>
<feature type="domain" description="Helicase C-terminal" evidence="11">
    <location>
        <begin position="737"/>
        <end position="903"/>
    </location>
</feature>
<evidence type="ECO:0000256" key="8">
    <source>
        <dbReference type="ARBA" id="ARBA00023204"/>
    </source>
</evidence>
<dbReference type="PANTHER" id="PTHR47964">
    <property type="entry name" value="ATP-DEPENDENT DNA HELICASE HOMOLOG RECG, CHLOROPLASTIC"/>
    <property type="match status" value="1"/>
</dbReference>
<dbReference type="GO" id="GO:0016787">
    <property type="term" value="F:hydrolase activity"/>
    <property type="evidence" value="ECO:0007669"/>
    <property type="project" value="UniProtKB-KW"/>
</dbReference>
<evidence type="ECO:0000256" key="7">
    <source>
        <dbReference type="ARBA" id="ARBA00023125"/>
    </source>
</evidence>
<keyword evidence="3 9" id="KW-0227">DNA damage</keyword>
<feature type="domain" description="Helicase ATP-binding" evidence="10">
    <location>
        <begin position="566"/>
        <end position="728"/>
    </location>
</feature>
<dbReference type="SUPFAM" id="SSF143517">
    <property type="entry name" value="TRCF domain-like"/>
    <property type="match status" value="1"/>
</dbReference>
<dbReference type="PROSITE" id="PS51194">
    <property type="entry name" value="HELICASE_CTER"/>
    <property type="match status" value="1"/>
</dbReference>
<evidence type="ECO:0000256" key="9">
    <source>
        <dbReference type="HAMAP-Rule" id="MF_00969"/>
    </source>
</evidence>
<dbReference type="NCBIfam" id="TIGR00580">
    <property type="entry name" value="mfd"/>
    <property type="match status" value="1"/>
</dbReference>
<keyword evidence="8 9" id="KW-0234">DNA repair</keyword>
<dbReference type="Pfam" id="PF03461">
    <property type="entry name" value="TRCF"/>
    <property type="match status" value="1"/>
</dbReference>
<keyword evidence="4 9" id="KW-0378">Hydrolase</keyword>
<dbReference type="Pfam" id="PF00271">
    <property type="entry name" value="Helicase_C"/>
    <property type="match status" value="1"/>
</dbReference>
<dbReference type="SMART" id="SM00982">
    <property type="entry name" value="TRCF"/>
    <property type="match status" value="1"/>
</dbReference>
<dbReference type="InterPro" id="IPR001650">
    <property type="entry name" value="Helicase_C-like"/>
</dbReference>
<evidence type="ECO:0000313" key="12">
    <source>
        <dbReference type="EMBL" id="MDQ0203434.1"/>
    </source>
</evidence>
<comment type="caution">
    <text evidence="12">The sequence shown here is derived from an EMBL/GenBank/DDBJ whole genome shotgun (WGS) entry which is preliminary data.</text>
</comment>
<dbReference type="Pfam" id="PF21132">
    <property type="entry name" value="MFD_D3"/>
    <property type="match status" value="1"/>
</dbReference>
<keyword evidence="6 9" id="KW-0067">ATP-binding</keyword>
<keyword evidence="7 9" id="KW-0238">DNA-binding</keyword>
<dbReference type="Proteomes" id="UP001239167">
    <property type="component" value="Unassembled WGS sequence"/>
</dbReference>
<keyword evidence="2 9" id="KW-0547">Nucleotide-binding</keyword>
<gene>
    <name evidence="9" type="primary">mfd</name>
    <name evidence="12" type="ORF">J2S01_001150</name>
</gene>
<dbReference type="InterPro" id="IPR036101">
    <property type="entry name" value="CarD-like/TRCF_RID_sf"/>
</dbReference>
<evidence type="ECO:0000256" key="5">
    <source>
        <dbReference type="ARBA" id="ARBA00022806"/>
    </source>
</evidence>
<sequence length="1099" mass="124402">MDALFKKISSDPSVAELINCYNRSKGQAYIYGLSGSQKHAAAAACYMQKPMTIVIVCSNNEAAGEWLIDMNALLPKDAVIMELPVLDMMTVSATAKSMELTAKRMEVLGRLTQEEPLIVIASTAAAVQKNLSKADFDKYSLTIKIGNQMDREILLAKLTGLGYENIDQVEHMGQFSSRGGIVDIFPINAVDPFRIEFFDNTVESIRIFGLDSQRSVENVGSVTVMPLAPDENNGKKSIFLSYLPENSVIIIDEPLRIREEISTLVKEIPEVKNNIFSWEQLLAAACKKNVIYSSLMLQKIQFAEPDKLISITVKAMVPFQRQLEMMCEELKNWLINKNDIMILMDDEQKAEYMHDILNQHNIPANFSRSGKFTSGLVCIMTGVLGNGFELPHAHLVVITEKDIMGRQKKRAVLRQKNKGEKITHFRDINVGDYVVHINHGIGKYLGVKTITVNGVHRDYLHIKYGGDDKLFVPTDQVHLLQKYIGSEGDVPRLSKMDGVAWGKAKAKAQEAVEKIAKELVKLYAERKEGKGYAFPADTPWQHEFEDAFPYEETPDQLASVKEIKADMEKEKPMDRLLCGDVGFGKTEVAIRAAFKAAMDGKQVAVLVPTTVLAQQHYQTFSSRFEEFAPIIDVICRFRTPKEQKQTLEKVMTGQIDILIGTHAILNSKKVKFSNLGLLIVDEEQRFGVKQKEKIKQLSKNLDVLTLSATPIPRTLHMSLVGARDMSIIETPPKERFSIQTYVIENNDEIIRDAIKRELRRGGQVYFIYNRVDTIDKMYLKLTDMLPEARIKTAHGQMPESMLEKAMMDFYEGKYDVLLATSIIENGLDIANANTIIIYDADKFGLSQMYQMRGRVGRSKNMAFAYFVYRKNRVLTETAEKRLQAIKDFAELGSGFKIAMRDLEIRGAGNLLGARQHGHIASVGFEMYCRLLEEAVEQMRTGEKIKVQDEPLIEIKIDAYIDGDYIDDAMHKMEIYQRIAALRNDGQIKGLEEELADRFGRMTPPVENLLRIAEIKNYARDLGIKSIVEKKEYIDFTLQQAHSIKADNLLVMRRYMGGLIKFSQGKSNIIQLKLTPKNMADPLNIIMRTLKRMEGEDLQQ</sequence>
<dbReference type="Gene3D" id="3.40.50.11180">
    <property type="match status" value="1"/>
</dbReference>